<dbReference type="GO" id="GO:0003676">
    <property type="term" value="F:nucleic acid binding"/>
    <property type="evidence" value="ECO:0007669"/>
    <property type="project" value="InterPro"/>
</dbReference>
<dbReference type="Pfam" id="PF02272">
    <property type="entry name" value="DHHA1"/>
    <property type="match status" value="1"/>
</dbReference>
<dbReference type="OrthoDB" id="9803668at2"/>
<sequence length="328" mass="35794">MNNENSPVEEIIEVLRKAPKVALFSHVSPDGDCIGSMLAMGLALEKMGKEVSFYNPDPVPSNLRFLPAASRISRELPNPSPQTWMFVDCTDLQRVNLAVSQIPSETMVLNLDHHISNQFFGDLNWIDAQACACGELAVTLISQLGIEIDRDMATNLYTAIVTDSGCFQYSNTTAQTHRLTAELLDTGLDLSGIHHNLFDQKPLAQLRLLQYALDSLEIHAEGQLAVMSLCLEDFQKSGATQELSEGLVNHIRSIAGVEVAVLLKEVGPQEIKGGLRSNQWLNVNEIAAHFGGGGHKRAAGCTLGVPMTEAKQSIRSAIEEALRLGRDH</sequence>
<dbReference type="InterPro" id="IPR001667">
    <property type="entry name" value="DDH_dom"/>
</dbReference>
<reference evidence="3 4" key="1">
    <citation type="submission" date="2016-09" db="EMBL/GenBank/DDBJ databases">
        <title>Complete genome of Desulfosporosinus sp. OL.</title>
        <authorList>
            <person name="Mardanov A."/>
            <person name="Beletsky A."/>
            <person name="Panova A."/>
            <person name="Karnachuk O."/>
            <person name="Ravin N."/>
        </authorList>
    </citation>
    <scope>NUCLEOTIDE SEQUENCE [LARGE SCALE GENOMIC DNA]</scope>
    <source>
        <strain evidence="3 4">OL</strain>
    </source>
</reference>
<proteinExistence type="predicted"/>
<dbReference type="PANTHER" id="PTHR47618:SF1">
    <property type="entry name" value="BIFUNCTIONAL OLIGORIBONUCLEASE AND PAP PHOSPHATASE NRNA"/>
    <property type="match status" value="1"/>
</dbReference>
<comment type="caution">
    <text evidence="3">The sequence shown here is derived from an EMBL/GenBank/DDBJ whole genome shotgun (WGS) entry which is preliminary data.</text>
</comment>
<dbReference type="InterPro" id="IPR003156">
    <property type="entry name" value="DHHA1_dom"/>
</dbReference>
<evidence type="ECO:0000313" key="3">
    <source>
        <dbReference type="EMBL" id="OLN27009.1"/>
    </source>
</evidence>
<dbReference type="Gene3D" id="3.90.1640.10">
    <property type="entry name" value="inorganic pyrophosphatase (n-terminal core)"/>
    <property type="match status" value="1"/>
</dbReference>
<dbReference type="AlphaFoldDB" id="A0A1Q8QI33"/>
<feature type="domain" description="DHHA1" evidence="2">
    <location>
        <begin position="228"/>
        <end position="322"/>
    </location>
</feature>
<gene>
    <name evidence="3" type="ORF">DSOL_4762</name>
</gene>
<dbReference type="InterPro" id="IPR038763">
    <property type="entry name" value="DHH_sf"/>
</dbReference>
<feature type="domain" description="DDH" evidence="1">
    <location>
        <begin position="20"/>
        <end position="160"/>
    </location>
</feature>
<dbReference type="SUPFAM" id="SSF64182">
    <property type="entry name" value="DHH phosphoesterases"/>
    <property type="match status" value="1"/>
</dbReference>
<dbReference type="Pfam" id="PF01368">
    <property type="entry name" value="DHH"/>
    <property type="match status" value="1"/>
</dbReference>
<dbReference type="Proteomes" id="UP000186102">
    <property type="component" value="Unassembled WGS sequence"/>
</dbReference>
<organism evidence="3 4">
    <name type="scientific">Desulfosporosinus metallidurans</name>
    <dbReference type="NCBI Taxonomy" id="1888891"/>
    <lineage>
        <taxon>Bacteria</taxon>
        <taxon>Bacillati</taxon>
        <taxon>Bacillota</taxon>
        <taxon>Clostridia</taxon>
        <taxon>Eubacteriales</taxon>
        <taxon>Desulfitobacteriaceae</taxon>
        <taxon>Desulfosporosinus</taxon>
    </lineage>
</organism>
<accession>A0A1Q8QI33</accession>
<name>A0A1Q8QI33_9FIRM</name>
<evidence type="ECO:0000259" key="1">
    <source>
        <dbReference type="Pfam" id="PF01368"/>
    </source>
</evidence>
<dbReference type="Gene3D" id="3.10.310.30">
    <property type="match status" value="1"/>
</dbReference>
<dbReference type="PANTHER" id="PTHR47618">
    <property type="entry name" value="BIFUNCTIONAL OLIGORIBONUCLEASE AND PAP PHOSPHATASE NRNA"/>
    <property type="match status" value="1"/>
</dbReference>
<keyword evidence="4" id="KW-1185">Reference proteome</keyword>
<protein>
    <submittedName>
        <fullName evidence="3">3'-to-5' oligoribonuclease A</fullName>
    </submittedName>
</protein>
<dbReference type="STRING" id="1888891.DSOL_4762"/>
<evidence type="ECO:0000259" key="2">
    <source>
        <dbReference type="Pfam" id="PF02272"/>
    </source>
</evidence>
<dbReference type="InterPro" id="IPR051319">
    <property type="entry name" value="Oligoribo/pAp-PDE_c-di-AMP_PDE"/>
</dbReference>
<dbReference type="RefSeq" id="WP_075367049.1">
    <property type="nucleotide sequence ID" value="NZ_MLBF01000065.1"/>
</dbReference>
<dbReference type="EMBL" id="MLBF01000065">
    <property type="protein sequence ID" value="OLN27009.1"/>
    <property type="molecule type" value="Genomic_DNA"/>
</dbReference>
<evidence type="ECO:0000313" key="4">
    <source>
        <dbReference type="Proteomes" id="UP000186102"/>
    </source>
</evidence>